<protein>
    <submittedName>
        <fullName evidence="1">Uncharacterized protein</fullName>
    </submittedName>
</protein>
<comment type="caution">
    <text evidence="1">The sequence shown here is derived from an EMBL/GenBank/DDBJ whole genome shotgun (WGS) entry which is preliminary data.</text>
</comment>
<dbReference type="EMBL" id="AMCI01000147">
    <property type="protein sequence ID" value="EJX10621.1"/>
    <property type="molecule type" value="Genomic_DNA"/>
</dbReference>
<reference evidence="1" key="1">
    <citation type="journal article" date="2012" name="PLoS ONE">
        <title>Gene sets for utilization of primary and secondary nutrition supplies in the distal gut of endangered iberian lynx.</title>
        <authorList>
            <person name="Alcaide M."/>
            <person name="Messina E."/>
            <person name="Richter M."/>
            <person name="Bargiela R."/>
            <person name="Peplies J."/>
            <person name="Huws S.A."/>
            <person name="Newbold C.J."/>
            <person name="Golyshin P.N."/>
            <person name="Simon M.A."/>
            <person name="Lopez G."/>
            <person name="Yakimov M.M."/>
            <person name="Ferrer M."/>
        </authorList>
    </citation>
    <scope>NUCLEOTIDE SEQUENCE</scope>
</reference>
<accession>J9DCF0</accession>
<gene>
    <name evidence="1" type="ORF">EVA_00859</name>
</gene>
<proteinExistence type="predicted"/>
<evidence type="ECO:0000313" key="1">
    <source>
        <dbReference type="EMBL" id="EJX10621.1"/>
    </source>
</evidence>
<name>J9DCF0_9ZZZZ</name>
<organism evidence="1">
    <name type="scientific">gut metagenome</name>
    <dbReference type="NCBI Taxonomy" id="749906"/>
    <lineage>
        <taxon>unclassified sequences</taxon>
        <taxon>metagenomes</taxon>
        <taxon>organismal metagenomes</taxon>
    </lineage>
</organism>
<dbReference type="AlphaFoldDB" id="J9DCF0"/>
<sequence length="204" mass="23082">MAKDKGNMPSHIIIFVEGDTDEVFFKALIEYYKQISSSPILPCSICNLKGVTRYSSKLLAKLKNEYIPEARNKRYCIKAICCSYDTDVFEVKNPLMVDWSFLAKSVKRLGIDGFIQIGVQSAIEDWILDDLENICGFLKIKSIPKSLKGNDGFSKLSDLYAKARRTYQKGYATKELISALDFGRIVKTRKEALAPLEETLEVTN</sequence>